<dbReference type="GO" id="GO:1990519">
    <property type="term" value="P:pyrimidine nucleotide import into mitochondrion"/>
    <property type="evidence" value="ECO:0007669"/>
    <property type="project" value="TreeGrafter"/>
</dbReference>
<dbReference type="InterPro" id="IPR023395">
    <property type="entry name" value="MCP_dom_sf"/>
</dbReference>
<feature type="repeat" description="Solcar" evidence="10">
    <location>
        <begin position="102"/>
        <end position="197"/>
    </location>
</feature>
<proteinExistence type="inferred from homology"/>
<evidence type="ECO:0000256" key="1">
    <source>
        <dbReference type="ARBA" id="ARBA00004448"/>
    </source>
</evidence>
<evidence type="ECO:0000256" key="8">
    <source>
        <dbReference type="ARBA" id="ARBA00023128"/>
    </source>
</evidence>
<dbReference type="PANTHER" id="PTHR45829:SF4">
    <property type="entry name" value="MITOCHONDRIAL CARRIER PROTEIN RIM2"/>
    <property type="match status" value="1"/>
</dbReference>
<dbReference type="GO" id="GO:0005743">
    <property type="term" value="C:mitochondrial inner membrane"/>
    <property type="evidence" value="ECO:0007669"/>
    <property type="project" value="UniProtKB-SubCell"/>
</dbReference>
<keyword evidence="3 11" id="KW-0813">Transport</keyword>
<comment type="similarity">
    <text evidence="2 11">Belongs to the mitochondrial carrier (TC 2.A.29) family.</text>
</comment>
<evidence type="ECO:0000256" key="5">
    <source>
        <dbReference type="ARBA" id="ARBA00022737"/>
    </source>
</evidence>
<feature type="repeat" description="Solcar" evidence="10">
    <location>
        <begin position="302"/>
        <end position="385"/>
    </location>
</feature>
<feature type="compositionally biased region" description="Polar residues" evidence="12">
    <location>
        <begin position="65"/>
        <end position="82"/>
    </location>
</feature>
<dbReference type="EMBL" id="CADEPM010000012">
    <property type="protein sequence ID" value="CAB3411204.1"/>
    <property type="molecule type" value="Genomic_DNA"/>
</dbReference>
<evidence type="ECO:0000256" key="11">
    <source>
        <dbReference type="RuleBase" id="RU000488"/>
    </source>
</evidence>
<comment type="subcellular location">
    <subcellularLocation>
        <location evidence="1">Mitochondrion inner membrane</location>
        <topology evidence="1">Multi-pass membrane protein</topology>
    </subcellularLocation>
</comment>
<dbReference type="Gene3D" id="1.50.40.10">
    <property type="entry name" value="Mitochondrial carrier domain"/>
    <property type="match status" value="2"/>
</dbReference>
<keyword evidence="14" id="KW-1185">Reference proteome</keyword>
<evidence type="ECO:0000256" key="12">
    <source>
        <dbReference type="SAM" id="MobiDB-lite"/>
    </source>
</evidence>
<dbReference type="GO" id="GO:0015218">
    <property type="term" value="F:pyrimidine nucleotide transmembrane transporter activity"/>
    <property type="evidence" value="ECO:0007669"/>
    <property type="project" value="InterPro"/>
</dbReference>
<dbReference type="InterPro" id="IPR018108">
    <property type="entry name" value="MCP_transmembrane"/>
</dbReference>
<gene>
    <name evidence="13" type="ORF">CBOVIS_LOCUS12621</name>
</gene>
<dbReference type="Pfam" id="PF00153">
    <property type="entry name" value="Mito_carr"/>
    <property type="match status" value="4"/>
</dbReference>
<dbReference type="PRINTS" id="PR00784">
    <property type="entry name" value="MTUNCOUPLING"/>
</dbReference>
<dbReference type="PROSITE" id="PS50920">
    <property type="entry name" value="SOLCAR"/>
    <property type="match status" value="3"/>
</dbReference>
<comment type="caution">
    <text evidence="13">The sequence shown here is derived from an EMBL/GenBank/DDBJ whole genome shotgun (WGS) entry which is preliminary data.</text>
</comment>
<dbReference type="SUPFAM" id="SSF103506">
    <property type="entry name" value="Mitochondrial carrier"/>
    <property type="match status" value="1"/>
</dbReference>
<evidence type="ECO:0000256" key="2">
    <source>
        <dbReference type="ARBA" id="ARBA00006375"/>
    </source>
</evidence>
<feature type="repeat" description="Solcar" evidence="10">
    <location>
        <begin position="207"/>
        <end position="289"/>
    </location>
</feature>
<keyword evidence="7" id="KW-1133">Transmembrane helix</keyword>
<evidence type="ECO:0000313" key="13">
    <source>
        <dbReference type="EMBL" id="CAB3411204.1"/>
    </source>
</evidence>
<evidence type="ECO:0000256" key="3">
    <source>
        <dbReference type="ARBA" id="ARBA00022448"/>
    </source>
</evidence>
<evidence type="ECO:0000256" key="7">
    <source>
        <dbReference type="ARBA" id="ARBA00022989"/>
    </source>
</evidence>
<protein>
    <submittedName>
        <fullName evidence="13">Uncharacterized protein</fullName>
    </submittedName>
</protein>
<evidence type="ECO:0000256" key="9">
    <source>
        <dbReference type="ARBA" id="ARBA00023136"/>
    </source>
</evidence>
<keyword evidence="8" id="KW-0496">Mitochondrion</keyword>
<dbReference type="Proteomes" id="UP000494206">
    <property type="component" value="Unassembled WGS sequence"/>
</dbReference>
<keyword evidence="9 10" id="KW-0472">Membrane</keyword>
<name>A0A8S1FG43_9PELO</name>
<dbReference type="AlphaFoldDB" id="A0A8S1FG43"/>
<evidence type="ECO:0000256" key="6">
    <source>
        <dbReference type="ARBA" id="ARBA00022792"/>
    </source>
</evidence>
<dbReference type="InterPro" id="IPR002067">
    <property type="entry name" value="MCP"/>
</dbReference>
<dbReference type="InterPro" id="IPR049562">
    <property type="entry name" value="SLC25A33/36-like"/>
</dbReference>
<evidence type="ECO:0000313" key="14">
    <source>
        <dbReference type="Proteomes" id="UP000494206"/>
    </source>
</evidence>
<keyword evidence="5" id="KW-0677">Repeat</keyword>
<dbReference type="PANTHER" id="PTHR45829">
    <property type="entry name" value="MITOCHONDRIAL CARRIER PROTEIN RIM2"/>
    <property type="match status" value="1"/>
</dbReference>
<keyword evidence="4 10" id="KW-0812">Transmembrane</keyword>
<organism evidence="13 14">
    <name type="scientific">Caenorhabditis bovis</name>
    <dbReference type="NCBI Taxonomy" id="2654633"/>
    <lineage>
        <taxon>Eukaryota</taxon>
        <taxon>Metazoa</taxon>
        <taxon>Ecdysozoa</taxon>
        <taxon>Nematoda</taxon>
        <taxon>Chromadorea</taxon>
        <taxon>Rhabditida</taxon>
        <taxon>Rhabditina</taxon>
        <taxon>Rhabditomorpha</taxon>
        <taxon>Rhabditoidea</taxon>
        <taxon>Rhabditidae</taxon>
        <taxon>Peloderinae</taxon>
        <taxon>Caenorhabditis</taxon>
    </lineage>
</organism>
<keyword evidence="6" id="KW-0999">Mitochondrion inner membrane</keyword>
<accession>A0A8S1FG43</accession>
<feature type="compositionally biased region" description="Polar residues" evidence="12">
    <location>
        <begin position="35"/>
        <end position="51"/>
    </location>
</feature>
<feature type="region of interest" description="Disordered" evidence="12">
    <location>
        <begin position="35"/>
        <end position="89"/>
    </location>
</feature>
<evidence type="ECO:0000256" key="4">
    <source>
        <dbReference type="ARBA" id="ARBA00022692"/>
    </source>
</evidence>
<reference evidence="13 14" key="1">
    <citation type="submission" date="2020-04" db="EMBL/GenBank/DDBJ databases">
        <authorList>
            <person name="Laetsch R D."/>
            <person name="Stevens L."/>
            <person name="Kumar S."/>
            <person name="Blaxter L. M."/>
        </authorList>
    </citation>
    <scope>NUCLEOTIDE SEQUENCE [LARGE SCALE GENOMIC DNA]</scope>
</reference>
<sequence>MDREALIHFVGGAVGGTTGTAITCPLEVVKTRMQSSKGFDSTIGNGPSTSTGKDRKNRKKLNEYVQGSPQSKSSKNGGSLKTVSHRNGYGSNFRLRGQYAMERLVSPRHQGLDIARLFNNEPTTSTKMLLQHCSRNFASSAESKSKPLPGTLVFRYMMQIVKTEGVTGLYKGLIPNLIGVAPSKAVYFYTYSTSKRFWNDRQTFVPNSAIVHMVSAGSAGFVAASVVNPIWLVKTRLQLNKESIGIWAMIKRVYHKEGIRGFYKGVTASYAGVSETMIQFCIYEYFRSVLLTKANEFDKGKMDFLNFMVAGGSAKFIACVLAYPHEVVRTRLREESEIKRGFFDTLYQLYKEGYRAMYRGLSVQLMRTVPNTAITMGTYEFVVYILHHF</sequence>
<evidence type="ECO:0000256" key="10">
    <source>
        <dbReference type="PROSITE-ProRule" id="PRU00282"/>
    </source>
</evidence>
<dbReference type="OrthoDB" id="269120at2759"/>